<dbReference type="GO" id="GO:0009055">
    <property type="term" value="F:electron transfer activity"/>
    <property type="evidence" value="ECO:0007669"/>
    <property type="project" value="TreeGrafter"/>
</dbReference>
<name>A0A0A7EIK7_9GAMM</name>
<dbReference type="Proteomes" id="UP000030341">
    <property type="component" value="Chromosome 2"/>
</dbReference>
<dbReference type="KEGG" id="pseo:OM33_14995"/>
<dbReference type="RefSeq" id="WP_040134702.1">
    <property type="nucleotide sequence ID" value="NZ_CP009889.1"/>
</dbReference>
<dbReference type="InterPro" id="IPR003680">
    <property type="entry name" value="Flavodoxin_fold"/>
</dbReference>
<dbReference type="GO" id="GO:0003955">
    <property type="term" value="F:NAD(P)H dehydrogenase (quinone) activity"/>
    <property type="evidence" value="ECO:0007669"/>
    <property type="project" value="TreeGrafter"/>
</dbReference>
<gene>
    <name evidence="3" type="ORF">OM33_14995</name>
</gene>
<dbReference type="Gene3D" id="3.40.50.360">
    <property type="match status" value="1"/>
</dbReference>
<dbReference type="InterPro" id="IPR046980">
    <property type="entry name" value="KefG/KefF"/>
</dbReference>
<dbReference type="Pfam" id="PF02525">
    <property type="entry name" value="Flavodoxin_2"/>
    <property type="match status" value="1"/>
</dbReference>
<evidence type="ECO:0000256" key="1">
    <source>
        <dbReference type="ARBA" id="ARBA00023002"/>
    </source>
</evidence>
<proteinExistence type="predicted"/>
<dbReference type="InterPro" id="IPR029039">
    <property type="entry name" value="Flavoprotein-like_sf"/>
</dbReference>
<organism evidence="3 4">
    <name type="scientific">Pseudoalteromonas piratica</name>
    <dbReference type="NCBI Taxonomy" id="1348114"/>
    <lineage>
        <taxon>Bacteria</taxon>
        <taxon>Pseudomonadati</taxon>
        <taxon>Pseudomonadota</taxon>
        <taxon>Gammaproteobacteria</taxon>
        <taxon>Alteromonadales</taxon>
        <taxon>Pseudoalteromonadaceae</taxon>
        <taxon>Pseudoalteromonas</taxon>
    </lineage>
</organism>
<keyword evidence="1" id="KW-0560">Oxidoreductase</keyword>
<dbReference type="STRING" id="1348114.OM33_14995"/>
<evidence type="ECO:0000313" key="3">
    <source>
        <dbReference type="EMBL" id="AIY66464.1"/>
    </source>
</evidence>
<dbReference type="PANTHER" id="PTHR47307:SF1">
    <property type="entry name" value="GLUTATHIONE-REGULATED POTASSIUM-EFFLUX SYSTEM ANCILLARY PROTEIN KEFG"/>
    <property type="match status" value="1"/>
</dbReference>
<dbReference type="AlphaFoldDB" id="A0A0A7EIK7"/>
<accession>A0A0A7EIK7</accession>
<dbReference type="eggNOG" id="COG2249">
    <property type="taxonomic scope" value="Bacteria"/>
</dbReference>
<protein>
    <submittedName>
        <fullName evidence="3">FMN reductase</fullName>
    </submittedName>
</protein>
<dbReference type="PANTHER" id="PTHR47307">
    <property type="entry name" value="GLUTATHIONE-REGULATED POTASSIUM-EFFLUX SYSTEM ANCILLARY PROTEIN KEFG"/>
    <property type="match status" value="1"/>
</dbReference>
<reference evidence="3 4" key="1">
    <citation type="submission" date="2014-11" db="EMBL/GenBank/DDBJ databases">
        <title>Complete Genome Sequence of Pseudoalteromonas sp. Strain OCN003 Isolated from Kaneohe Bay, Oahu, Hawaii.</title>
        <authorList>
            <person name="Beurmann S."/>
            <person name="Videau P."/>
            <person name="Ushijima B."/>
            <person name="Smith A.M."/>
            <person name="Aeby G.S."/>
            <person name="Callahan S.M."/>
            <person name="Belcaid M."/>
        </authorList>
    </citation>
    <scope>NUCLEOTIDE SEQUENCE [LARGE SCALE GENOMIC DNA]</scope>
    <source>
        <strain evidence="3 4">OCN003</strain>
    </source>
</reference>
<dbReference type="OrthoDB" id="9798454at2"/>
<dbReference type="GO" id="GO:0010181">
    <property type="term" value="F:FMN binding"/>
    <property type="evidence" value="ECO:0007669"/>
    <property type="project" value="TreeGrafter"/>
</dbReference>
<dbReference type="SUPFAM" id="SSF52218">
    <property type="entry name" value="Flavoproteins"/>
    <property type="match status" value="1"/>
</dbReference>
<dbReference type="HOGENOM" id="CLU_873967_0_0_6"/>
<evidence type="ECO:0000313" key="4">
    <source>
        <dbReference type="Proteomes" id="UP000030341"/>
    </source>
</evidence>
<evidence type="ECO:0000259" key="2">
    <source>
        <dbReference type="Pfam" id="PF02525"/>
    </source>
</evidence>
<sequence>MSRVLVISGHPNLPQSNTNQVILDSLEANIKNIEIRRLDALYPDYQIDISAEQQALLAADTIVLQFPFYWYSVPALLKKWIDDVFSYDFAYGTHGDKLHGKDFILSFTIGAPAESYDPLGYNHFPIAQLLQPLQQTAYLTGMTFHAPVYSHGMVYIPGVYNELEDVQNKAKEHGVRLIDKLNQLTQVDEAYVERFARNWFKSLDKLPEDTSQFTRFLSENVKWNMPEGQFVGHHGFNEWYCIARNTFKPGCDHQIQAMSVTKSEVGFDVKLTIQLTAETHPNSEFKGDKIKIVVNENWKLRYSNSKGLLITHYEVTPA</sequence>
<keyword evidence="4" id="KW-1185">Reference proteome</keyword>
<feature type="domain" description="Flavodoxin-like fold" evidence="2">
    <location>
        <begin position="3"/>
        <end position="156"/>
    </location>
</feature>
<dbReference type="EMBL" id="CP009889">
    <property type="protein sequence ID" value="AIY66464.1"/>
    <property type="molecule type" value="Genomic_DNA"/>
</dbReference>